<sequence>MGGYMLLYRGSLKSCNYHCSYCPFSKHPMSGRELETDQNQWLSFLNGLEKYGTSMGIGALMVVPYGEALIHSWYLEGLAQVSSLSEIDAVGAQTNLSFPVQELLACFQRKGGDVKKLRLWATFHPEMVTVSEFVKKCRALMETGAKLCAGAVGAPENIGLLRQLREELPREIYLWINKMDGLRRRYTQEEEKAFSDIDPYFFRELIPVPADPAKCQGRLLVEGNGKIHTCNISREMGSSRMEWEKAFFPAPLCRNKRCSCFLAYGGRNDFLNKMLFGEYPLFRIPRHPKAVFLDVEGTLLIGKGIPKELSAHGGRRLPLEEKKECPPDILAGLEALYREKTWLLFATTLPYQEAMKRCGRIWHLFRGGIFAGGAHLVLEENEGKKDSKRVYFHFLEGPWHEWLEPLKQKFSFRLFTYKRDGRLYKITLFRPSLRPWNGREAGELFAAVPDTGREKARYLIEGNCMQIVPAKADKAEGVKTICKWLGISVRETFAAGDSKEDEGMVRLCGGEFGGIYAK</sequence>
<dbReference type="Gene3D" id="3.40.50.1000">
    <property type="entry name" value="HAD superfamily/HAD-like"/>
    <property type="match status" value="1"/>
</dbReference>
<dbReference type="Pfam" id="PF08282">
    <property type="entry name" value="Hydrolase_3"/>
    <property type="match status" value="1"/>
</dbReference>
<comment type="caution">
    <text evidence="1">The sequence shown here is derived from an EMBL/GenBank/DDBJ whole genome shotgun (WGS) entry which is preliminary data.</text>
</comment>
<proteinExistence type="predicted"/>
<dbReference type="CDD" id="cd01335">
    <property type="entry name" value="Radical_SAM"/>
    <property type="match status" value="1"/>
</dbReference>
<protein>
    <submittedName>
        <fullName evidence="1">Uncharacterized protein</fullName>
    </submittedName>
</protein>
<name>A0A9X5BGV6_9FIRM</name>
<organism evidence="1 2">
    <name type="scientific">Parablautia muri</name>
    <dbReference type="NCBI Taxonomy" id="2320879"/>
    <lineage>
        <taxon>Bacteria</taxon>
        <taxon>Bacillati</taxon>
        <taxon>Bacillota</taxon>
        <taxon>Clostridia</taxon>
        <taxon>Lachnospirales</taxon>
        <taxon>Lachnospiraceae</taxon>
        <taxon>Parablautia</taxon>
    </lineage>
</organism>
<dbReference type="NCBIfam" id="NF038073">
    <property type="entry name" value="rSAM_STM4011"/>
    <property type="match status" value="1"/>
</dbReference>
<evidence type="ECO:0000313" key="2">
    <source>
        <dbReference type="Proteomes" id="UP001154420"/>
    </source>
</evidence>
<dbReference type="InterPro" id="IPR036412">
    <property type="entry name" value="HAD-like_sf"/>
</dbReference>
<dbReference type="AlphaFoldDB" id="A0A9X5BGV6"/>
<dbReference type="InterPro" id="IPR058240">
    <property type="entry name" value="rSAM_sf"/>
</dbReference>
<gene>
    <name evidence="1" type="ORF">D5281_14715</name>
</gene>
<dbReference type="SUPFAM" id="SSF56784">
    <property type="entry name" value="HAD-like"/>
    <property type="match status" value="1"/>
</dbReference>
<accession>A0A9X5BGV6</accession>
<keyword evidence="2" id="KW-1185">Reference proteome</keyword>
<dbReference type="EMBL" id="QZDT01000024">
    <property type="protein sequence ID" value="NBJ93814.1"/>
    <property type="molecule type" value="Genomic_DNA"/>
</dbReference>
<dbReference type="Proteomes" id="UP001154420">
    <property type="component" value="Unassembled WGS sequence"/>
</dbReference>
<dbReference type="SUPFAM" id="SSF102114">
    <property type="entry name" value="Radical SAM enzymes"/>
    <property type="match status" value="1"/>
</dbReference>
<dbReference type="InterPro" id="IPR023214">
    <property type="entry name" value="HAD_sf"/>
</dbReference>
<dbReference type="Gene3D" id="3.90.1070.10">
    <property type="match status" value="1"/>
</dbReference>
<dbReference type="RefSeq" id="WP_160560866.1">
    <property type="nucleotide sequence ID" value="NZ_QZDT01000024.1"/>
</dbReference>
<evidence type="ECO:0000313" key="1">
    <source>
        <dbReference type="EMBL" id="NBJ93814.1"/>
    </source>
</evidence>
<reference evidence="1" key="1">
    <citation type="submission" date="2018-09" db="EMBL/GenBank/DDBJ databases">
        <title>Murine metabolic-syndrome-specific gut microbial biobank.</title>
        <authorList>
            <person name="Liu C."/>
        </authorList>
    </citation>
    <scope>NUCLEOTIDE SEQUENCE</scope>
    <source>
        <strain evidence="1">D42-62</strain>
    </source>
</reference>
<dbReference type="OrthoDB" id="9780503at2"/>
<dbReference type="InterPro" id="IPR047771">
    <property type="entry name" value="Radical_SAM_STM4011-like"/>
</dbReference>